<dbReference type="AlphaFoldDB" id="A0A8S4R7K2"/>
<evidence type="ECO:0000256" key="1">
    <source>
        <dbReference type="ARBA" id="ARBA00005964"/>
    </source>
</evidence>
<dbReference type="InterPro" id="IPR002018">
    <property type="entry name" value="CarbesteraseB"/>
</dbReference>
<dbReference type="Proteomes" id="UP000838756">
    <property type="component" value="Unassembled WGS sequence"/>
</dbReference>
<reference evidence="8" key="1">
    <citation type="submission" date="2022-03" db="EMBL/GenBank/DDBJ databases">
        <authorList>
            <person name="Lindestad O."/>
        </authorList>
    </citation>
    <scope>NUCLEOTIDE SEQUENCE</scope>
</reference>
<name>A0A8S4R7K2_9NEOP</name>
<dbReference type="InterPro" id="IPR029058">
    <property type="entry name" value="AB_hydrolase_fold"/>
</dbReference>
<keyword evidence="4" id="KW-1015">Disulfide bond</keyword>
<evidence type="ECO:0000256" key="5">
    <source>
        <dbReference type="ARBA" id="ARBA00023180"/>
    </source>
</evidence>
<dbReference type="PROSITE" id="PS00122">
    <property type="entry name" value="CARBOXYLESTERASE_B_1"/>
    <property type="match status" value="1"/>
</dbReference>
<sequence length="476" mass="53982">MSEPLSRTVTLDQGPVKGYMAPEGDVYVFYGIPYATAPTGTQKFRPPLPPPSWTETIEAVETNIICPQNLALRNYTGDIKMQEDCLIANVYVPDSEVTNLPVVVYVHGGLYQFGYGTIRTPIHMVKSKKLIVVNFNYRVGAHGLLCLGTKDVPGNAGMKDQVALLRWVHNNIAQFGGNPNDVTINGCSAGGSSVDLMMLSKITRGLFHKVIPESGSNTASFSIQLDPIANAKMILKELNVHVEDFHALENFYKTAPYEMLYKVDVRQRIDTSTVFAPCIERDIGEEMFLDDHPVNILKSGDYPKLPMLYGITEMEGIYRMNNFDIWKDQMNENFADFLPENLKFTSEEERREVAQKLKQFYFGDEPISEKNALDYVIFFTDVMFGYGTAKNVKMQVDAGNDQIYLYEYSFVDDSDDFIPYTNIRGATHCAQARALMDLNNESELSQEYKDFKTIMRELWINFITTGYVFLCMTRLI</sequence>
<organism evidence="8 9">
    <name type="scientific">Pararge aegeria aegeria</name>
    <dbReference type="NCBI Taxonomy" id="348720"/>
    <lineage>
        <taxon>Eukaryota</taxon>
        <taxon>Metazoa</taxon>
        <taxon>Ecdysozoa</taxon>
        <taxon>Arthropoda</taxon>
        <taxon>Hexapoda</taxon>
        <taxon>Insecta</taxon>
        <taxon>Pterygota</taxon>
        <taxon>Neoptera</taxon>
        <taxon>Endopterygota</taxon>
        <taxon>Lepidoptera</taxon>
        <taxon>Glossata</taxon>
        <taxon>Ditrysia</taxon>
        <taxon>Papilionoidea</taxon>
        <taxon>Nymphalidae</taxon>
        <taxon>Satyrinae</taxon>
        <taxon>Satyrini</taxon>
        <taxon>Parargina</taxon>
        <taxon>Pararge</taxon>
    </lineage>
</organism>
<evidence type="ECO:0000256" key="4">
    <source>
        <dbReference type="ARBA" id="ARBA00023157"/>
    </source>
</evidence>
<gene>
    <name evidence="8" type="primary">jg12314</name>
    <name evidence="8" type="ORF">PAEG_LOCUS9574</name>
</gene>
<evidence type="ECO:0000256" key="3">
    <source>
        <dbReference type="ARBA" id="ARBA00022801"/>
    </source>
</evidence>
<protein>
    <recommendedName>
        <fullName evidence="6">Carboxylic ester hydrolase</fullName>
        <ecNumber evidence="6">3.1.1.-</ecNumber>
    </recommendedName>
</protein>
<dbReference type="GO" id="GO:0052689">
    <property type="term" value="F:carboxylic ester hydrolase activity"/>
    <property type="evidence" value="ECO:0007669"/>
    <property type="project" value="UniProtKB-KW"/>
</dbReference>
<comment type="similarity">
    <text evidence="1 6">Belongs to the type-B carboxylesterase/lipase family.</text>
</comment>
<keyword evidence="5" id="KW-0325">Glycoprotein</keyword>
<comment type="caution">
    <text evidence="8">The sequence shown here is derived from an EMBL/GenBank/DDBJ whole genome shotgun (WGS) entry which is preliminary data.</text>
</comment>
<proteinExistence type="inferred from homology"/>
<dbReference type="InterPro" id="IPR019826">
    <property type="entry name" value="Carboxylesterase_B_AS"/>
</dbReference>
<evidence type="ECO:0000256" key="6">
    <source>
        <dbReference type="RuleBase" id="RU361235"/>
    </source>
</evidence>
<evidence type="ECO:0000313" key="9">
    <source>
        <dbReference type="Proteomes" id="UP000838756"/>
    </source>
</evidence>
<dbReference type="Pfam" id="PF00135">
    <property type="entry name" value="COesterase"/>
    <property type="match status" value="1"/>
</dbReference>
<dbReference type="PANTHER" id="PTHR43142">
    <property type="entry name" value="CARBOXYLIC ESTER HYDROLASE"/>
    <property type="match status" value="1"/>
</dbReference>
<dbReference type="OrthoDB" id="3200163at2759"/>
<accession>A0A8S4R7K2</accession>
<dbReference type="PANTHER" id="PTHR43142:SF1">
    <property type="entry name" value="CARBOXYLIC ESTER HYDROLASE"/>
    <property type="match status" value="1"/>
</dbReference>
<dbReference type="Gene3D" id="3.40.50.1820">
    <property type="entry name" value="alpha/beta hydrolase"/>
    <property type="match status" value="1"/>
</dbReference>
<dbReference type="EC" id="3.1.1.-" evidence="6"/>
<keyword evidence="3 6" id="KW-0378">Hydrolase</keyword>
<feature type="domain" description="Carboxylesterase type B" evidence="7">
    <location>
        <begin position="7"/>
        <end position="466"/>
    </location>
</feature>
<evidence type="ECO:0000256" key="2">
    <source>
        <dbReference type="ARBA" id="ARBA00022487"/>
    </source>
</evidence>
<evidence type="ECO:0000313" key="8">
    <source>
        <dbReference type="EMBL" id="CAH2230331.1"/>
    </source>
</evidence>
<evidence type="ECO:0000259" key="7">
    <source>
        <dbReference type="Pfam" id="PF00135"/>
    </source>
</evidence>
<dbReference type="EMBL" id="CAKXAJ010024793">
    <property type="protein sequence ID" value="CAH2230331.1"/>
    <property type="molecule type" value="Genomic_DNA"/>
</dbReference>
<keyword evidence="9" id="KW-1185">Reference proteome</keyword>
<keyword evidence="2" id="KW-0719">Serine esterase</keyword>
<dbReference type="SUPFAM" id="SSF53474">
    <property type="entry name" value="alpha/beta-Hydrolases"/>
    <property type="match status" value="1"/>
</dbReference>